<dbReference type="EMBL" id="JABBGA010000011">
    <property type="protein sequence ID" value="NML26971.1"/>
    <property type="molecule type" value="Genomic_DNA"/>
</dbReference>
<evidence type="ECO:0000256" key="5">
    <source>
        <dbReference type="ARBA" id="ARBA00023136"/>
    </source>
</evidence>
<keyword evidence="8" id="KW-1185">Reference proteome</keyword>
<evidence type="ECO:0000256" key="3">
    <source>
        <dbReference type="ARBA" id="ARBA00022692"/>
    </source>
</evidence>
<gene>
    <name evidence="7" type="ORF">HHL15_14550</name>
</gene>
<protein>
    <submittedName>
        <fullName evidence="7">LysE family translocator</fullName>
    </submittedName>
</protein>
<feature type="transmembrane region" description="Helical" evidence="6">
    <location>
        <begin position="40"/>
        <end position="66"/>
    </location>
</feature>
<organism evidence="7 8">
    <name type="scientific">Zoogloea dura</name>
    <dbReference type="NCBI Taxonomy" id="2728840"/>
    <lineage>
        <taxon>Bacteria</taxon>
        <taxon>Pseudomonadati</taxon>
        <taxon>Pseudomonadota</taxon>
        <taxon>Betaproteobacteria</taxon>
        <taxon>Rhodocyclales</taxon>
        <taxon>Zoogloeaceae</taxon>
        <taxon>Zoogloea</taxon>
    </lineage>
</organism>
<dbReference type="RefSeq" id="WP_169146507.1">
    <property type="nucleotide sequence ID" value="NZ_JABBGA010000011.1"/>
</dbReference>
<dbReference type="InterPro" id="IPR001123">
    <property type="entry name" value="LeuE-type"/>
</dbReference>
<sequence length="211" mass="21874">MPSLDTLLAFLGLSILITLAPGPDNLMVIGLGLARGRRAAFAFGMGCAAGCLTHIAWATLGIAALIRSSAGLLLAVKLAGAAYLLWLGIQALRSGGSIAPASAGQPQAWQRDLRRGFLANALNPKVGLFFLAFLPQFTDPAHGSVSLQMGVLGLLFAAQTVLIFGGLALAAGRIGALLARRPRLGPWLDRLCGILFIGLALRLATDGLRPD</sequence>
<dbReference type="GO" id="GO:0005886">
    <property type="term" value="C:plasma membrane"/>
    <property type="evidence" value="ECO:0007669"/>
    <property type="project" value="UniProtKB-SubCell"/>
</dbReference>
<comment type="caution">
    <text evidence="7">The sequence shown here is derived from an EMBL/GenBank/DDBJ whole genome shotgun (WGS) entry which is preliminary data.</text>
</comment>
<evidence type="ECO:0000256" key="2">
    <source>
        <dbReference type="ARBA" id="ARBA00022475"/>
    </source>
</evidence>
<name>A0A848GBT9_9RHOO</name>
<evidence type="ECO:0000256" key="4">
    <source>
        <dbReference type="ARBA" id="ARBA00022989"/>
    </source>
</evidence>
<keyword evidence="4 6" id="KW-1133">Transmembrane helix</keyword>
<evidence type="ECO:0000256" key="6">
    <source>
        <dbReference type="SAM" id="Phobius"/>
    </source>
</evidence>
<dbReference type="GO" id="GO:0015171">
    <property type="term" value="F:amino acid transmembrane transporter activity"/>
    <property type="evidence" value="ECO:0007669"/>
    <property type="project" value="TreeGrafter"/>
</dbReference>
<dbReference type="PANTHER" id="PTHR30086">
    <property type="entry name" value="ARGININE EXPORTER PROTEIN ARGO"/>
    <property type="match status" value="1"/>
</dbReference>
<keyword evidence="5 6" id="KW-0472">Membrane</keyword>
<comment type="subcellular location">
    <subcellularLocation>
        <location evidence="1">Cell membrane</location>
        <topology evidence="1">Multi-pass membrane protein</topology>
    </subcellularLocation>
</comment>
<dbReference type="Proteomes" id="UP000580043">
    <property type="component" value="Unassembled WGS sequence"/>
</dbReference>
<evidence type="ECO:0000313" key="8">
    <source>
        <dbReference type="Proteomes" id="UP000580043"/>
    </source>
</evidence>
<dbReference type="PIRSF" id="PIRSF006324">
    <property type="entry name" value="LeuE"/>
    <property type="match status" value="1"/>
</dbReference>
<dbReference type="Pfam" id="PF01810">
    <property type="entry name" value="LysE"/>
    <property type="match status" value="1"/>
</dbReference>
<reference evidence="7 8" key="1">
    <citation type="submission" date="2020-04" db="EMBL/GenBank/DDBJ databases">
        <title>Zoogloea sp. G-4-1-14 isolated from soil.</title>
        <authorList>
            <person name="Dahal R.H."/>
        </authorList>
    </citation>
    <scope>NUCLEOTIDE SEQUENCE [LARGE SCALE GENOMIC DNA]</scope>
    <source>
        <strain evidence="7 8">G-4-1-14</strain>
    </source>
</reference>
<dbReference type="AlphaFoldDB" id="A0A848GBT9"/>
<keyword evidence="3 6" id="KW-0812">Transmembrane</keyword>
<feature type="transmembrane region" description="Helical" evidence="6">
    <location>
        <begin position="72"/>
        <end position="89"/>
    </location>
</feature>
<proteinExistence type="predicted"/>
<dbReference type="PANTHER" id="PTHR30086:SF20">
    <property type="entry name" value="ARGININE EXPORTER PROTEIN ARGO-RELATED"/>
    <property type="match status" value="1"/>
</dbReference>
<feature type="transmembrane region" description="Helical" evidence="6">
    <location>
        <begin position="149"/>
        <end position="175"/>
    </location>
</feature>
<evidence type="ECO:0000313" key="7">
    <source>
        <dbReference type="EMBL" id="NML26971.1"/>
    </source>
</evidence>
<feature type="transmembrane region" description="Helical" evidence="6">
    <location>
        <begin position="117"/>
        <end position="137"/>
    </location>
</feature>
<keyword evidence="2" id="KW-1003">Cell membrane</keyword>
<accession>A0A848GBT9</accession>
<evidence type="ECO:0000256" key="1">
    <source>
        <dbReference type="ARBA" id="ARBA00004651"/>
    </source>
</evidence>
<feature type="transmembrane region" description="Helical" evidence="6">
    <location>
        <begin position="6"/>
        <end position="28"/>
    </location>
</feature>